<dbReference type="InterPro" id="IPR052341">
    <property type="entry name" value="LOG_family_nucleotidases"/>
</dbReference>
<dbReference type="Gene3D" id="3.40.50.450">
    <property type="match status" value="1"/>
</dbReference>
<evidence type="ECO:0000313" key="1">
    <source>
        <dbReference type="EMBL" id="AIE95417.1"/>
    </source>
</evidence>
<organism evidence="1">
    <name type="scientific">uncultured marine group II/III euryarchaeote AD1000_65_H04</name>
    <dbReference type="NCBI Taxonomy" id="1457796"/>
    <lineage>
        <taxon>Archaea</taxon>
        <taxon>Methanobacteriati</taxon>
        <taxon>Methanobacteriota</taxon>
        <taxon>environmental samples</taxon>
    </lineage>
</organism>
<dbReference type="SUPFAM" id="SSF102405">
    <property type="entry name" value="MCP/YpsA-like"/>
    <property type="match status" value="1"/>
</dbReference>
<dbReference type="NCBIfam" id="TIGR00725">
    <property type="entry name" value="TIGR00725 family protein"/>
    <property type="match status" value="1"/>
</dbReference>
<dbReference type="EMBL" id="KF900451">
    <property type="protein sequence ID" value="AIE95417.1"/>
    <property type="molecule type" value="Genomic_DNA"/>
</dbReference>
<dbReference type="InterPro" id="IPR005268">
    <property type="entry name" value="CHP00725"/>
</dbReference>
<dbReference type="GO" id="GO:0005829">
    <property type="term" value="C:cytosol"/>
    <property type="evidence" value="ECO:0007669"/>
    <property type="project" value="TreeGrafter"/>
</dbReference>
<name>A0A075G0Q3_9EURY</name>
<protein>
    <submittedName>
        <fullName evidence="1">Acyl-CoA synthetase</fullName>
    </submittedName>
</protein>
<dbReference type="Pfam" id="PF18306">
    <property type="entry name" value="LDcluster4"/>
    <property type="match status" value="1"/>
</dbReference>
<dbReference type="InterPro" id="IPR041164">
    <property type="entry name" value="LDcluster4"/>
</dbReference>
<accession>A0A075G0Q3</accession>
<dbReference type="PANTHER" id="PTHR43393">
    <property type="entry name" value="CYTOKININ RIBOSIDE 5'-MONOPHOSPHATE PHOSPHORIBOHYDROLASE"/>
    <property type="match status" value="1"/>
</dbReference>
<dbReference type="AlphaFoldDB" id="A0A075G0Q3"/>
<proteinExistence type="predicted"/>
<reference evidence="1" key="1">
    <citation type="journal article" date="2014" name="Genome Biol. Evol.">
        <title>Pangenome evidence for extensive interdomain horizontal transfer affecting lineage core and shell genes in uncultured planktonic thaumarchaeota and euryarchaeota.</title>
        <authorList>
            <person name="Deschamps P."/>
            <person name="Zivanovic Y."/>
            <person name="Moreira D."/>
            <person name="Rodriguez-Valera F."/>
            <person name="Lopez-Garcia P."/>
        </authorList>
    </citation>
    <scope>NUCLEOTIDE SEQUENCE</scope>
</reference>
<dbReference type="PANTHER" id="PTHR43393:SF3">
    <property type="entry name" value="LYSINE DECARBOXYLASE-LIKE PROTEIN"/>
    <property type="match status" value="1"/>
</dbReference>
<sequence length="192" mass="20701">MSTKTRQTVIGVIGDAQIQSERHLEVAEDLGAKLSKAGYVVASGGLSGIMEAVFRGAQNSGSKLTTKTVGILPGHDAEAANDYADVVIPTGLDIARNSVVVHSDAIIIIGGSAGTLSEIAMAWSLYRLIIGFRVEGWSGKLADKTVDDRDRYPEIENDRVYGVDEADEVLTLLKELLPKYQKVHRGIQWHKG</sequence>